<dbReference type="GO" id="GO:0016614">
    <property type="term" value="F:oxidoreductase activity, acting on CH-OH group of donors"/>
    <property type="evidence" value="ECO:0007669"/>
    <property type="project" value="UniProtKB-ARBA"/>
</dbReference>
<protein>
    <submittedName>
        <fullName evidence="9">4-hydroxymandelate oxidase</fullName>
        <ecNumber evidence="9">1.1.3.46</ecNumber>
    </submittedName>
</protein>
<dbReference type="Gene3D" id="3.20.20.70">
    <property type="entry name" value="Aldolase class I"/>
    <property type="match status" value="1"/>
</dbReference>
<gene>
    <name evidence="9" type="ORF">F4556_000199</name>
</gene>
<dbReference type="RefSeq" id="WP_313068090.1">
    <property type="nucleotide sequence ID" value="NZ_JACHJR010000001.1"/>
</dbReference>
<dbReference type="InterPro" id="IPR008259">
    <property type="entry name" value="FMN_hydac_DH_AS"/>
</dbReference>
<dbReference type="CDD" id="cd02809">
    <property type="entry name" value="alpha_hydroxyacid_oxid_FMN"/>
    <property type="match status" value="1"/>
</dbReference>
<evidence type="ECO:0000256" key="2">
    <source>
        <dbReference type="ARBA" id="ARBA00022630"/>
    </source>
</evidence>
<evidence type="ECO:0000313" key="10">
    <source>
        <dbReference type="Proteomes" id="UP000573327"/>
    </source>
</evidence>
<evidence type="ECO:0000256" key="7">
    <source>
        <dbReference type="PIRSR" id="PIRSR000138-2"/>
    </source>
</evidence>
<comment type="cofactor">
    <cofactor evidence="1">
        <name>FMN</name>
        <dbReference type="ChEBI" id="CHEBI:58210"/>
    </cofactor>
</comment>
<feature type="binding site" evidence="7">
    <location>
        <position position="155"/>
    </location>
    <ligand>
        <name>FMN</name>
        <dbReference type="ChEBI" id="CHEBI:58210"/>
    </ligand>
</feature>
<dbReference type="PANTHER" id="PTHR10578:SF107">
    <property type="entry name" value="2-HYDROXYACID OXIDASE 1"/>
    <property type="match status" value="1"/>
</dbReference>
<keyword evidence="3 7" id="KW-0288">FMN</keyword>
<dbReference type="EMBL" id="JACHJR010000001">
    <property type="protein sequence ID" value="MBB4944664.1"/>
    <property type="molecule type" value="Genomic_DNA"/>
</dbReference>
<dbReference type="InterPro" id="IPR037396">
    <property type="entry name" value="FMN_HAD"/>
</dbReference>
<evidence type="ECO:0000256" key="1">
    <source>
        <dbReference type="ARBA" id="ARBA00001917"/>
    </source>
</evidence>
<feature type="binding site" evidence="7">
    <location>
        <position position="232"/>
    </location>
    <ligand>
        <name>FMN</name>
        <dbReference type="ChEBI" id="CHEBI:58210"/>
    </ligand>
</feature>
<sequence length="361" mass="38230">MDQLTLREIEEAARSRLPVAVREFIDGGSDRERTLAGNLSQYGRWGFRPRVLVDVSAPDLTVDLLGSRLAAPIGVAPMAYHQLVDPAGETATVRAAGQHGLLTVAAMFAGRTIEEIAVEATGPLWLQLYWLRGREVLTGLVERAERAGYQALVLTVDAPRIGRRLRDLRNGFALPPQVRAVNLDPELMVATGRSAAGSSAIAEHARQQFDTTLTWTDVAWLRERTSLPLVLKGILTAEDARLAVEHGAAAVVVSNHGGRQLDGAVPTLTALPEVVAAVPADFPVLLDGGIRSGTDAATALALGARTVLVGRPVLWGLAVGGEAGAARVLGLLQDELEHTLALLGRPRPGDLDRSALADLGA</sequence>
<proteinExistence type="inferred from homology"/>
<comment type="similarity">
    <text evidence="5">Belongs to the FMN-dependent alpha-hydroxy acid dehydrogenase family.</text>
</comment>
<dbReference type="PANTHER" id="PTHR10578">
    <property type="entry name" value="S -2-HYDROXY-ACID OXIDASE-RELATED"/>
    <property type="match status" value="1"/>
</dbReference>
<dbReference type="InterPro" id="IPR013785">
    <property type="entry name" value="Aldolase_TIM"/>
</dbReference>
<feature type="binding site" evidence="7">
    <location>
        <begin position="287"/>
        <end position="291"/>
    </location>
    <ligand>
        <name>FMN</name>
        <dbReference type="ChEBI" id="CHEBI:58210"/>
    </ligand>
</feature>
<organism evidence="9 10">
    <name type="scientific">Kitasatospora gansuensis</name>
    <dbReference type="NCBI Taxonomy" id="258050"/>
    <lineage>
        <taxon>Bacteria</taxon>
        <taxon>Bacillati</taxon>
        <taxon>Actinomycetota</taxon>
        <taxon>Actinomycetes</taxon>
        <taxon>Kitasatosporales</taxon>
        <taxon>Streptomycetaceae</taxon>
        <taxon>Kitasatospora</taxon>
    </lineage>
</organism>
<evidence type="ECO:0000256" key="6">
    <source>
        <dbReference type="PIRSR" id="PIRSR000138-1"/>
    </source>
</evidence>
<evidence type="ECO:0000259" key="8">
    <source>
        <dbReference type="PROSITE" id="PS51349"/>
    </source>
</evidence>
<feature type="binding site" evidence="7">
    <location>
        <position position="127"/>
    </location>
    <ligand>
        <name>FMN</name>
        <dbReference type="ChEBI" id="CHEBI:58210"/>
    </ligand>
</feature>
<dbReference type="PROSITE" id="PS00557">
    <property type="entry name" value="FMN_HYDROXY_ACID_DH_1"/>
    <property type="match status" value="1"/>
</dbReference>
<evidence type="ECO:0000256" key="3">
    <source>
        <dbReference type="ARBA" id="ARBA00022643"/>
    </source>
</evidence>
<dbReference type="AlphaFoldDB" id="A0A7W7S6A4"/>
<feature type="binding site" evidence="7">
    <location>
        <position position="256"/>
    </location>
    <ligand>
        <name>glyoxylate</name>
        <dbReference type="ChEBI" id="CHEBI:36655"/>
    </ligand>
</feature>
<dbReference type="SUPFAM" id="SSF51395">
    <property type="entry name" value="FMN-linked oxidoreductases"/>
    <property type="match status" value="1"/>
</dbReference>
<dbReference type="Pfam" id="PF01070">
    <property type="entry name" value="FMN_dh"/>
    <property type="match status" value="1"/>
</dbReference>
<keyword evidence="10" id="KW-1185">Reference proteome</keyword>
<dbReference type="Proteomes" id="UP000573327">
    <property type="component" value="Unassembled WGS sequence"/>
</dbReference>
<feature type="active site" description="Proton acceptor" evidence="6">
    <location>
        <position position="256"/>
    </location>
</feature>
<dbReference type="PIRSF" id="PIRSF000138">
    <property type="entry name" value="Al-hdrx_acd_dh"/>
    <property type="match status" value="1"/>
</dbReference>
<feature type="binding site" evidence="7">
    <location>
        <begin position="310"/>
        <end position="311"/>
    </location>
    <ligand>
        <name>FMN</name>
        <dbReference type="ChEBI" id="CHEBI:58210"/>
    </ligand>
</feature>
<dbReference type="PROSITE" id="PS51349">
    <property type="entry name" value="FMN_HYDROXY_ACID_DH_2"/>
    <property type="match status" value="1"/>
</dbReference>
<feature type="binding site" evidence="7">
    <location>
        <position position="254"/>
    </location>
    <ligand>
        <name>FMN</name>
        <dbReference type="ChEBI" id="CHEBI:58210"/>
    </ligand>
</feature>
<name>A0A7W7S6A4_9ACTN</name>
<dbReference type="FunFam" id="3.20.20.70:FF:000029">
    <property type="entry name" value="L-lactate dehydrogenase"/>
    <property type="match status" value="1"/>
</dbReference>
<feature type="binding site" evidence="7">
    <location>
        <position position="164"/>
    </location>
    <ligand>
        <name>glyoxylate</name>
        <dbReference type="ChEBI" id="CHEBI:36655"/>
    </ligand>
</feature>
<keyword evidence="2 7" id="KW-0285">Flavoprotein</keyword>
<dbReference type="InterPro" id="IPR000262">
    <property type="entry name" value="FMN-dep_DH"/>
</dbReference>
<dbReference type="EC" id="1.1.3.46" evidence="9"/>
<feature type="binding site" evidence="7">
    <location>
        <position position="129"/>
    </location>
    <ligand>
        <name>glyoxylate</name>
        <dbReference type="ChEBI" id="CHEBI:36655"/>
    </ligand>
</feature>
<evidence type="ECO:0000313" key="9">
    <source>
        <dbReference type="EMBL" id="MBB4944664.1"/>
    </source>
</evidence>
<reference evidence="9 10" key="1">
    <citation type="submission" date="2020-08" db="EMBL/GenBank/DDBJ databases">
        <title>Sequencing the genomes of 1000 actinobacteria strains.</title>
        <authorList>
            <person name="Klenk H.-P."/>
        </authorList>
    </citation>
    <scope>NUCLEOTIDE SEQUENCE [LARGE SCALE GENOMIC DNA]</scope>
    <source>
        <strain evidence="9 10">DSM 44786</strain>
    </source>
</reference>
<feature type="domain" description="FMN hydroxy acid dehydrogenase" evidence="8">
    <location>
        <begin position="1"/>
        <end position="361"/>
    </location>
</feature>
<dbReference type="InterPro" id="IPR012133">
    <property type="entry name" value="Alpha-hydoxy_acid_DH_FMN"/>
</dbReference>
<dbReference type="GO" id="GO:0010181">
    <property type="term" value="F:FMN binding"/>
    <property type="evidence" value="ECO:0007669"/>
    <property type="project" value="InterPro"/>
</dbReference>
<comment type="caution">
    <text evidence="9">The sequence shown here is derived from an EMBL/GenBank/DDBJ whole genome shotgun (WGS) entry which is preliminary data.</text>
</comment>
<keyword evidence="4 9" id="KW-0560">Oxidoreductase</keyword>
<feature type="binding site" evidence="7">
    <location>
        <position position="259"/>
    </location>
    <ligand>
        <name>glyoxylate</name>
        <dbReference type="ChEBI" id="CHEBI:36655"/>
    </ligand>
</feature>
<evidence type="ECO:0000256" key="5">
    <source>
        <dbReference type="ARBA" id="ARBA00024042"/>
    </source>
</evidence>
<evidence type="ECO:0000256" key="4">
    <source>
        <dbReference type="ARBA" id="ARBA00023002"/>
    </source>
</evidence>
<feature type="binding site" evidence="7">
    <location>
        <begin position="77"/>
        <end position="79"/>
    </location>
    <ligand>
        <name>FMN</name>
        <dbReference type="ChEBI" id="CHEBI:58210"/>
    </ligand>
</feature>
<accession>A0A7W7S6A4</accession>